<dbReference type="SUPFAM" id="SSF52794">
    <property type="entry name" value="PTS system IIB component-like"/>
    <property type="match status" value="1"/>
</dbReference>
<name>A0A369AS51_9ENTE</name>
<protein>
    <submittedName>
        <fullName evidence="8">PTS sugar transporter subunit IIB</fullName>
    </submittedName>
</protein>
<keyword evidence="2" id="KW-0597">Phosphoprotein</keyword>
<proteinExistence type="predicted"/>
<keyword evidence="9" id="KW-1185">Reference proteome</keyword>
<reference evidence="8 9" key="1">
    <citation type="submission" date="2017-05" db="EMBL/GenBank/DDBJ databases">
        <title>Vagococcus spp. assemblies.</title>
        <authorList>
            <person name="Gulvik C.A."/>
        </authorList>
    </citation>
    <scope>NUCLEOTIDE SEQUENCE [LARGE SCALE GENOMIC DNA]</scope>
    <source>
        <strain evidence="8 9">NCFB 2497</strain>
    </source>
</reference>
<evidence type="ECO:0000256" key="4">
    <source>
        <dbReference type="ARBA" id="ARBA00022679"/>
    </source>
</evidence>
<dbReference type="CDD" id="cd05564">
    <property type="entry name" value="PTS_IIB_chitobiose_lichenan"/>
    <property type="match status" value="1"/>
</dbReference>
<feature type="modified residue" description="Phosphocysteine; by EIIA" evidence="7">
    <location>
        <position position="10"/>
    </location>
</feature>
<comment type="caution">
    <text evidence="8">The sequence shown here is derived from an EMBL/GenBank/DDBJ whole genome shotgun (WGS) entry which is preliminary data.</text>
</comment>
<dbReference type="AlphaFoldDB" id="A0A369AS51"/>
<dbReference type="EMBL" id="NGJX01000012">
    <property type="protein sequence ID" value="RSU00314.1"/>
    <property type="molecule type" value="Genomic_DNA"/>
</dbReference>
<evidence type="ECO:0000256" key="1">
    <source>
        <dbReference type="ARBA" id="ARBA00022448"/>
    </source>
</evidence>
<keyword evidence="6" id="KW-0418">Kinase</keyword>
<sequence length="109" mass="12386">MSNKKIYLFCSQGMSTSMLAQKMQNVATENKMPVEVKAFSHGLLQEIIDKEHPDVIMLGPQVRYLYDDTVKNFEKYGQPILMIDSEDYGVMNGAKVLKQALIALKNNKK</sequence>
<dbReference type="Gene3D" id="3.40.50.2300">
    <property type="match status" value="1"/>
</dbReference>
<dbReference type="Pfam" id="PF02302">
    <property type="entry name" value="PTS_IIB"/>
    <property type="match status" value="1"/>
</dbReference>
<dbReference type="RefSeq" id="WP_086341450.1">
    <property type="nucleotide sequence ID" value="NZ_JAAVMC010000014.1"/>
</dbReference>
<keyword evidence="5" id="KW-0598">Phosphotransferase system</keyword>
<dbReference type="GO" id="GO:0008982">
    <property type="term" value="F:protein-N(PI)-phosphohistidine-sugar phosphotransferase activity"/>
    <property type="evidence" value="ECO:0007669"/>
    <property type="project" value="InterPro"/>
</dbReference>
<dbReference type="GeneID" id="63147172"/>
<dbReference type="PROSITE" id="PS51100">
    <property type="entry name" value="PTS_EIIB_TYPE_3"/>
    <property type="match status" value="1"/>
</dbReference>
<dbReference type="GO" id="GO:0009401">
    <property type="term" value="P:phosphoenolpyruvate-dependent sugar phosphotransferase system"/>
    <property type="evidence" value="ECO:0007669"/>
    <property type="project" value="UniProtKB-KW"/>
</dbReference>
<evidence type="ECO:0000256" key="7">
    <source>
        <dbReference type="PROSITE-ProRule" id="PRU00423"/>
    </source>
</evidence>
<dbReference type="OrthoDB" id="9808134at2"/>
<gene>
    <name evidence="8" type="ORF">CBF32_10650</name>
</gene>
<dbReference type="PANTHER" id="PTHR34581:SF2">
    <property type="entry name" value="PTS SYSTEM N,N'-DIACETYLCHITOBIOSE-SPECIFIC EIIB COMPONENT"/>
    <property type="match status" value="1"/>
</dbReference>
<keyword evidence="1" id="KW-0813">Transport</keyword>
<keyword evidence="3 8" id="KW-0762">Sugar transport</keyword>
<evidence type="ECO:0000313" key="9">
    <source>
        <dbReference type="Proteomes" id="UP000288197"/>
    </source>
</evidence>
<accession>A0A369AS51</accession>
<dbReference type="PANTHER" id="PTHR34581">
    <property type="entry name" value="PTS SYSTEM N,N'-DIACETYLCHITOBIOSE-SPECIFIC EIIB COMPONENT"/>
    <property type="match status" value="1"/>
</dbReference>
<dbReference type="InterPro" id="IPR013012">
    <property type="entry name" value="PTS_EIIB_3"/>
</dbReference>
<dbReference type="InterPro" id="IPR003501">
    <property type="entry name" value="PTS_EIIB_2/3"/>
</dbReference>
<evidence type="ECO:0000256" key="5">
    <source>
        <dbReference type="ARBA" id="ARBA00022683"/>
    </source>
</evidence>
<keyword evidence="4" id="KW-0808">Transferase</keyword>
<dbReference type="GO" id="GO:0016301">
    <property type="term" value="F:kinase activity"/>
    <property type="evidence" value="ECO:0007669"/>
    <property type="project" value="UniProtKB-KW"/>
</dbReference>
<evidence type="ECO:0000256" key="3">
    <source>
        <dbReference type="ARBA" id="ARBA00022597"/>
    </source>
</evidence>
<dbReference type="Proteomes" id="UP000288197">
    <property type="component" value="Unassembled WGS sequence"/>
</dbReference>
<evidence type="ECO:0000313" key="8">
    <source>
        <dbReference type="EMBL" id="RSU00314.1"/>
    </source>
</evidence>
<dbReference type="InterPro" id="IPR036095">
    <property type="entry name" value="PTS_EIIB-like_sf"/>
</dbReference>
<dbReference type="InterPro" id="IPR051819">
    <property type="entry name" value="PTS_sugar-specific_EIIB"/>
</dbReference>
<organism evidence="8 9">
    <name type="scientific">Vagococcus fluvialis</name>
    <dbReference type="NCBI Taxonomy" id="2738"/>
    <lineage>
        <taxon>Bacteria</taxon>
        <taxon>Bacillati</taxon>
        <taxon>Bacillota</taxon>
        <taxon>Bacilli</taxon>
        <taxon>Lactobacillales</taxon>
        <taxon>Enterococcaceae</taxon>
        <taxon>Vagococcus</taxon>
    </lineage>
</organism>
<evidence type="ECO:0000256" key="2">
    <source>
        <dbReference type="ARBA" id="ARBA00022553"/>
    </source>
</evidence>
<evidence type="ECO:0000256" key="6">
    <source>
        <dbReference type="ARBA" id="ARBA00022777"/>
    </source>
</evidence>